<keyword evidence="3" id="KW-1003">Cell membrane</keyword>
<dbReference type="InterPro" id="IPR050153">
    <property type="entry name" value="Metal_Ion_Import_ABC"/>
</dbReference>
<dbReference type="Proteomes" id="UP000189369">
    <property type="component" value="Chromosome"/>
</dbReference>
<evidence type="ECO:0000256" key="1">
    <source>
        <dbReference type="ARBA" id="ARBA00005417"/>
    </source>
</evidence>
<reference evidence="8" key="3">
    <citation type="submission" date="2021-09" db="EMBL/GenBank/DDBJ databases">
        <authorList>
            <person name="Gilroy R."/>
        </authorList>
    </citation>
    <scope>NUCLEOTIDE SEQUENCE</scope>
    <source>
        <strain evidence="8">CHK175-13533</strain>
    </source>
</reference>
<dbReference type="InterPro" id="IPR003593">
    <property type="entry name" value="AAA+_ATPase"/>
</dbReference>
<dbReference type="PANTHER" id="PTHR42734:SF5">
    <property type="entry name" value="IRON TRANSPORT SYSTEM ATP-BINDING PROTEIN HI_0361-RELATED"/>
    <property type="match status" value="1"/>
</dbReference>
<dbReference type="InterPro" id="IPR003439">
    <property type="entry name" value="ABC_transporter-like_ATP-bd"/>
</dbReference>
<gene>
    <name evidence="8" type="ORF">K8U84_03190</name>
    <name evidence="7" type="ORF">PAEH1_10455</name>
</gene>
<dbReference type="SMART" id="SM00382">
    <property type="entry name" value="AAA"/>
    <property type="match status" value="1"/>
</dbReference>
<dbReference type="EMBL" id="CP019697">
    <property type="protein sequence ID" value="AQS51867.1"/>
    <property type="molecule type" value="Genomic_DNA"/>
</dbReference>
<dbReference type="PROSITE" id="PS00211">
    <property type="entry name" value="ABC_TRANSPORTER_1"/>
    <property type="match status" value="1"/>
</dbReference>
<dbReference type="AlphaFoldDB" id="A0A1U9K1G1"/>
<evidence type="ECO:0000256" key="4">
    <source>
        <dbReference type="ARBA" id="ARBA00022741"/>
    </source>
</evidence>
<comment type="similarity">
    <text evidence="1">Belongs to the ABC transporter superfamily.</text>
</comment>
<proteinExistence type="inferred from homology"/>
<keyword evidence="4" id="KW-0547">Nucleotide-binding</keyword>
<keyword evidence="5 8" id="KW-0067">ATP-binding</keyword>
<evidence type="ECO:0000259" key="6">
    <source>
        <dbReference type="PROSITE" id="PS50893"/>
    </source>
</evidence>
<dbReference type="OrthoDB" id="9806726at2"/>
<dbReference type="InterPro" id="IPR027417">
    <property type="entry name" value="P-loop_NTPase"/>
</dbReference>
<dbReference type="STRING" id="643674.PAEH1_10455"/>
<protein>
    <submittedName>
        <fullName evidence="7 8">ABC transporter</fullName>
    </submittedName>
</protein>
<dbReference type="GO" id="GO:0005524">
    <property type="term" value="F:ATP binding"/>
    <property type="evidence" value="ECO:0007669"/>
    <property type="project" value="UniProtKB-KW"/>
</dbReference>
<dbReference type="InterPro" id="IPR017871">
    <property type="entry name" value="ABC_transporter-like_CS"/>
</dbReference>
<name>A0A1U9K1G1_9BURK</name>
<feature type="domain" description="ABC transporter" evidence="6">
    <location>
        <begin position="6"/>
        <end position="233"/>
    </location>
</feature>
<dbReference type="CDD" id="cd03235">
    <property type="entry name" value="ABC_Metallic_Cations"/>
    <property type="match status" value="1"/>
</dbReference>
<accession>A0A1U9K1G1</accession>
<dbReference type="Pfam" id="PF00005">
    <property type="entry name" value="ABC_tran"/>
    <property type="match status" value="1"/>
</dbReference>
<dbReference type="PANTHER" id="PTHR42734">
    <property type="entry name" value="METAL TRANSPORT SYSTEM ATP-BINDING PROTEIN TM_0124-RELATED"/>
    <property type="match status" value="1"/>
</dbReference>
<organism evidence="7 9">
    <name type="scientific">Paenalcaligenes hominis</name>
    <dbReference type="NCBI Taxonomy" id="643674"/>
    <lineage>
        <taxon>Bacteria</taxon>
        <taxon>Pseudomonadati</taxon>
        <taxon>Pseudomonadota</taxon>
        <taxon>Betaproteobacteria</taxon>
        <taxon>Burkholderiales</taxon>
        <taxon>Alcaligenaceae</taxon>
        <taxon>Paenalcaligenes</taxon>
    </lineage>
</organism>
<dbReference type="Gene3D" id="3.40.50.300">
    <property type="entry name" value="P-loop containing nucleotide triphosphate hydrolases"/>
    <property type="match status" value="1"/>
</dbReference>
<sequence length="238" mass="26206">MSTALIELEHLSLGWRDKVAVRDISGQFLQGGLYALVGPNGAGKSTLLKGLMGEIAPLHGQIHLHINHATELAFLPQQADIDRSFPITVYDLVAMGAWSRIGYWGRVSQAERQRITYALEQVGLVGFAKRSINTLSGGQFQRALFARLLMQDASVILLDEPFAAVDTETTQDLLALILQWHQQGRTIIAVLHELDMVRHHFPTSVLLGGQLVAWGPSSTVLTPENLHMARHLCAGDYL</sequence>
<reference evidence="8" key="2">
    <citation type="journal article" date="2021" name="PeerJ">
        <title>Extensive microbial diversity within the chicken gut microbiome revealed by metagenomics and culture.</title>
        <authorList>
            <person name="Gilroy R."/>
            <person name="Ravi A."/>
            <person name="Getino M."/>
            <person name="Pursley I."/>
            <person name="Horton D.L."/>
            <person name="Alikhan N.F."/>
            <person name="Baker D."/>
            <person name="Gharbi K."/>
            <person name="Hall N."/>
            <person name="Watson M."/>
            <person name="Adriaenssens E.M."/>
            <person name="Foster-Nyarko E."/>
            <person name="Jarju S."/>
            <person name="Secka A."/>
            <person name="Antonio M."/>
            <person name="Oren A."/>
            <person name="Chaudhuri R.R."/>
            <person name="La Ragione R."/>
            <person name="Hildebrand F."/>
            <person name="Pallen M.J."/>
        </authorList>
    </citation>
    <scope>NUCLEOTIDE SEQUENCE</scope>
    <source>
        <strain evidence="8">CHK175-13533</strain>
    </source>
</reference>
<reference evidence="7 9" key="1">
    <citation type="submission" date="2017-01" db="EMBL/GenBank/DDBJ databases">
        <title>Complete Genome Sequence of Paenalcaligenes hominis, Isolated from a paraplegic Patient with neurogenic bladder.</title>
        <authorList>
            <person name="Mukhopadhyay R."/>
            <person name="Joaquin J."/>
            <person name="Hogue R."/>
            <person name="Kilaru A."/>
            <person name="Jospin G."/>
            <person name="Mars K."/>
            <person name="Eisen J.A."/>
            <person name="Chaturvedi V."/>
        </authorList>
    </citation>
    <scope>NUCLEOTIDE SEQUENCE [LARGE SCALE GENOMIC DNA]</scope>
    <source>
        <strain evidence="7 9">15S00501</strain>
    </source>
</reference>
<keyword evidence="3" id="KW-0472">Membrane</keyword>
<evidence type="ECO:0000313" key="9">
    <source>
        <dbReference type="Proteomes" id="UP000189369"/>
    </source>
</evidence>
<dbReference type="EMBL" id="DYTQ01000042">
    <property type="protein sequence ID" value="HJH23539.1"/>
    <property type="molecule type" value="Genomic_DNA"/>
</dbReference>
<evidence type="ECO:0000313" key="8">
    <source>
        <dbReference type="EMBL" id="HJH23539.1"/>
    </source>
</evidence>
<evidence type="ECO:0000256" key="2">
    <source>
        <dbReference type="ARBA" id="ARBA00022448"/>
    </source>
</evidence>
<dbReference type="Proteomes" id="UP000700248">
    <property type="component" value="Unassembled WGS sequence"/>
</dbReference>
<evidence type="ECO:0000256" key="5">
    <source>
        <dbReference type="ARBA" id="ARBA00022840"/>
    </source>
</evidence>
<evidence type="ECO:0000256" key="3">
    <source>
        <dbReference type="ARBA" id="ARBA00022475"/>
    </source>
</evidence>
<dbReference type="KEGG" id="phn:PAEH1_10455"/>
<dbReference type="GO" id="GO:0016887">
    <property type="term" value="F:ATP hydrolysis activity"/>
    <property type="evidence" value="ECO:0007669"/>
    <property type="project" value="InterPro"/>
</dbReference>
<dbReference type="SUPFAM" id="SSF52540">
    <property type="entry name" value="P-loop containing nucleoside triphosphate hydrolases"/>
    <property type="match status" value="1"/>
</dbReference>
<evidence type="ECO:0000313" key="7">
    <source>
        <dbReference type="EMBL" id="AQS51867.1"/>
    </source>
</evidence>
<keyword evidence="2" id="KW-0813">Transport</keyword>
<dbReference type="PROSITE" id="PS50893">
    <property type="entry name" value="ABC_TRANSPORTER_2"/>
    <property type="match status" value="1"/>
</dbReference>